<comment type="caution">
    <text evidence="12">The sequence shown here is derived from an EMBL/GenBank/DDBJ whole genome shotgun (WGS) entry which is preliminary data.</text>
</comment>
<evidence type="ECO:0000256" key="8">
    <source>
        <dbReference type="ARBA" id="ARBA00023235"/>
    </source>
</evidence>
<evidence type="ECO:0000259" key="10">
    <source>
        <dbReference type="PROSITE" id="PS51192"/>
    </source>
</evidence>
<dbReference type="PANTHER" id="PTHR47962:SF5">
    <property type="entry name" value="ATP-DEPENDENT HELICASE LHR-RELATED"/>
    <property type="match status" value="1"/>
</dbReference>
<dbReference type="PANTHER" id="PTHR47962">
    <property type="entry name" value="ATP-DEPENDENT HELICASE LHR-RELATED-RELATED"/>
    <property type="match status" value="1"/>
</dbReference>
<name>A0A917S1C8_9ACTN</name>
<dbReference type="Pfam" id="PF19306">
    <property type="entry name" value="WHD_Lhr"/>
    <property type="match status" value="1"/>
</dbReference>
<dbReference type="InterPro" id="IPR027417">
    <property type="entry name" value="P-loop_NTPase"/>
</dbReference>
<dbReference type="GO" id="GO:0003677">
    <property type="term" value="F:DNA binding"/>
    <property type="evidence" value="ECO:0007669"/>
    <property type="project" value="UniProtKB-KW"/>
</dbReference>
<keyword evidence="8" id="KW-0413">Isomerase</keyword>
<dbReference type="PROSITE" id="PS51194">
    <property type="entry name" value="HELICASE_CTER"/>
    <property type="match status" value="1"/>
</dbReference>
<dbReference type="RefSeq" id="WP_229669631.1">
    <property type="nucleotide sequence ID" value="NZ_BMMZ01000001.1"/>
</dbReference>
<dbReference type="InterPro" id="IPR055368">
    <property type="entry name" value="WH3_Lhr"/>
</dbReference>
<evidence type="ECO:0000256" key="5">
    <source>
        <dbReference type="ARBA" id="ARBA00022840"/>
    </source>
</evidence>
<keyword evidence="2" id="KW-0227">DNA damage</keyword>
<keyword evidence="3" id="KW-0378">Hydrolase</keyword>
<dbReference type="CDD" id="cd17922">
    <property type="entry name" value="DEXHc_LHR-like"/>
    <property type="match status" value="1"/>
</dbReference>
<dbReference type="GO" id="GO:0016887">
    <property type="term" value="F:ATP hydrolysis activity"/>
    <property type="evidence" value="ECO:0007669"/>
    <property type="project" value="TreeGrafter"/>
</dbReference>
<keyword evidence="1" id="KW-0547">Nucleotide-binding</keyword>
<dbReference type="Pfam" id="PF00270">
    <property type="entry name" value="DEAD"/>
    <property type="match status" value="1"/>
</dbReference>
<dbReference type="InterPro" id="IPR014001">
    <property type="entry name" value="Helicase_ATP-bd"/>
</dbReference>
<evidence type="ECO:0000313" key="13">
    <source>
        <dbReference type="Proteomes" id="UP000613840"/>
    </source>
</evidence>
<dbReference type="Pfam" id="PF00271">
    <property type="entry name" value="Helicase_C"/>
    <property type="match status" value="1"/>
</dbReference>
<keyword evidence="4 12" id="KW-0347">Helicase</keyword>
<dbReference type="InterPro" id="IPR013701">
    <property type="entry name" value="Lhr-like_DEAD/DEAH_assoc"/>
</dbReference>
<gene>
    <name evidence="12" type="ORF">GCM10011575_05840</name>
</gene>
<organism evidence="12 13">
    <name type="scientific">Microlunatus endophyticus</name>
    <dbReference type="NCBI Taxonomy" id="1716077"/>
    <lineage>
        <taxon>Bacteria</taxon>
        <taxon>Bacillati</taxon>
        <taxon>Actinomycetota</taxon>
        <taxon>Actinomycetes</taxon>
        <taxon>Propionibacteriales</taxon>
        <taxon>Propionibacteriaceae</taxon>
        <taxon>Microlunatus</taxon>
    </lineage>
</organism>
<feature type="domain" description="Helicase C-terminal" evidence="11">
    <location>
        <begin position="273"/>
        <end position="460"/>
    </location>
</feature>
<dbReference type="CDD" id="cd18796">
    <property type="entry name" value="SF2_C_LHR"/>
    <property type="match status" value="1"/>
</dbReference>
<accession>A0A917S1C8</accession>
<dbReference type="SMART" id="SM00487">
    <property type="entry name" value="DEXDc"/>
    <property type="match status" value="1"/>
</dbReference>
<dbReference type="InterPro" id="IPR001650">
    <property type="entry name" value="Helicase_C-like"/>
</dbReference>
<evidence type="ECO:0000256" key="7">
    <source>
        <dbReference type="ARBA" id="ARBA00023204"/>
    </source>
</evidence>
<evidence type="ECO:0000256" key="6">
    <source>
        <dbReference type="ARBA" id="ARBA00023125"/>
    </source>
</evidence>
<dbReference type="EMBL" id="BMMZ01000001">
    <property type="protein sequence ID" value="GGL50403.1"/>
    <property type="molecule type" value="Genomic_DNA"/>
</dbReference>
<dbReference type="GO" id="GO:0005524">
    <property type="term" value="F:ATP binding"/>
    <property type="evidence" value="ECO:0007669"/>
    <property type="project" value="UniProtKB-KW"/>
</dbReference>
<protein>
    <submittedName>
        <fullName evidence="12">DEAD/DEAH box helicase</fullName>
    </submittedName>
</protein>
<dbReference type="Pfam" id="PF08494">
    <property type="entry name" value="DEAD_assoc"/>
    <property type="match status" value="1"/>
</dbReference>
<dbReference type="SMART" id="SM00382">
    <property type="entry name" value="AAA"/>
    <property type="match status" value="1"/>
</dbReference>
<evidence type="ECO:0000313" key="12">
    <source>
        <dbReference type="EMBL" id="GGL50403.1"/>
    </source>
</evidence>
<keyword evidence="5" id="KW-0067">ATP-binding</keyword>
<feature type="domain" description="Helicase ATP-binding" evidence="10">
    <location>
        <begin position="36"/>
        <end position="228"/>
    </location>
</feature>
<dbReference type="SMART" id="SM00490">
    <property type="entry name" value="HELICc"/>
    <property type="match status" value="1"/>
</dbReference>
<dbReference type="Pfam" id="PF23235">
    <property type="entry name" value="WHD_3rd_Lhr"/>
    <property type="match status" value="1"/>
</dbReference>
<reference evidence="12" key="1">
    <citation type="journal article" date="2014" name="Int. J. Syst. Evol. Microbiol.">
        <title>Complete genome sequence of Corynebacterium casei LMG S-19264T (=DSM 44701T), isolated from a smear-ripened cheese.</title>
        <authorList>
            <consortium name="US DOE Joint Genome Institute (JGI-PGF)"/>
            <person name="Walter F."/>
            <person name="Albersmeier A."/>
            <person name="Kalinowski J."/>
            <person name="Ruckert C."/>
        </authorList>
    </citation>
    <scope>NUCLEOTIDE SEQUENCE</scope>
    <source>
        <strain evidence="12">CGMCC 4.7306</strain>
    </source>
</reference>
<evidence type="ECO:0000259" key="11">
    <source>
        <dbReference type="PROSITE" id="PS51194"/>
    </source>
</evidence>
<dbReference type="NCBIfam" id="NF007284">
    <property type="entry name" value="PRK09751.1"/>
    <property type="match status" value="1"/>
</dbReference>
<evidence type="ECO:0000256" key="4">
    <source>
        <dbReference type="ARBA" id="ARBA00022806"/>
    </source>
</evidence>
<evidence type="ECO:0000256" key="2">
    <source>
        <dbReference type="ARBA" id="ARBA00022763"/>
    </source>
</evidence>
<dbReference type="SUPFAM" id="SSF52540">
    <property type="entry name" value="P-loop containing nucleoside triphosphate hydrolases"/>
    <property type="match status" value="1"/>
</dbReference>
<dbReference type="Proteomes" id="UP000613840">
    <property type="component" value="Unassembled WGS sequence"/>
</dbReference>
<dbReference type="InterPro" id="IPR003593">
    <property type="entry name" value="AAA+_ATPase"/>
</dbReference>
<dbReference type="InterPro" id="IPR055367">
    <property type="entry name" value="WH4_Lhr"/>
</dbReference>
<evidence type="ECO:0000256" key="1">
    <source>
        <dbReference type="ARBA" id="ARBA00022741"/>
    </source>
</evidence>
<dbReference type="PROSITE" id="PS51192">
    <property type="entry name" value="HELICASE_ATP_BIND_1"/>
    <property type="match status" value="1"/>
</dbReference>
<sequence>MRTDDRFEALAGFSAPIRTWFTEVFAAPTAAQSGAWQAISAGENALVIAPTGSGKTLAAFLWALDQLAGREQPPARERCRVLYVSPLKALAVDVERNLRAPLAGISRTAERLGEAIPEIKVGVRSGDTSASDRRKLVTRPPDIMITTPESLFLMLTSGARETLRYVDTVIVDEVHAIAGTKRGAHLALSLERLAELTGQPIQRIGLSATVRPPERVAAFLGGPHPVRVVAPEAEKNWDLQIVVPVEDMSDLDSDKLAGEAVGPPSIWPHVEGRILDLILQHRSSIVFANARRVAERLTSHLNELYAERLGVDVPRDVEPPAQLMAQSGVAKGFDGTDRDGQGVPLIAKAHHGSVSKEQRAIVEDDLKSGRLRCVVATSSLELGIDMGAVDIVIQVESPPSVASGLQRVGRAGHQVGAISRGVFFPNHRGDLIESTVVATRMREGKIEEVAELHNPLDVLAQQIVAIVADAGEAEGGGIEADHLFDLVRRAHDYRELPRSAYEAVLEMLSGRYPSEDFAELRPRIIWHRTADLKGGGLLQGRRGSQRLAVTSGGTIPDRGLFGVFLVGEGAGRRVGELDEEMVYESRVGDVITLGTTSWRIEAITHDQVQVSPAPGVPARLPFWKGDAPSRPAELGRALGGFVREISAMPAAEAKPLLQSSGLDDWAADNLIGYLHDQQQATRGLPTDTQVIIERFRDELGDWRVCIHTPLGSAVHSPWALAIEAAARERYGTEAAATATNDGIVLRIPDTESEPPGADLIIHDPETLEQLITDEVGGSALFAARFRECAARALLLPRRDPRSRSPLWQQRLRSAQLLGVASRYPEFPIVLETMRECLTDVFDLESLLDVQRRIASRQIRILEVETKEPSPFAKSLLFGYVGEFVYEGDVPLAEKKAAALSLDAGLLAELLGKDGLEQLLDTDVITEVERDLQSLSEDRQAHGSEQLFDLIRTAGPYDRGELAARSAELDLDTALAGLLSSRRIAEVRIAGRPRFAVVEDLARLRDGLGIPLPPGAVTEADEAADPIRDLVLRWARTHGPFRPRTIAERYGLGIGVIAAALRTLVDDRTVITGRFTPGGSSESEDREYCHQRNLALIKRRTLARLRHGIEPVDQVAYQRFLLDWQGVGSGVRGTEAVLSVLEQLAGYPLPASMIESVILPARVADYAPAMLDELTSSGEVTWVGDGAIGDSDGWVRFYPRDNDLPDAKDPPGPLAAEMLERFSSGGGFFFDDLVPAEVGPALDSRRQSYVDALWDLVWAGHVSCDTFAPIRALSTDGVLKRPSQPRARVSGRARFGPGGGLTRRPPRPGFRMSSPTTAGRWSAVRRPNIEARVRFAGDLFTRLDRYGVLTRGSVLAEGGEGGFGTAYRALSTMEESGQCRRGYFIDGLGAAQFAVTGAIDRLRDHQRETEFDQPPAVVLAATDPANAYGSALPWPDRAGHRPGRKAGALVVLVDGLLTLYVERGGRTLLTFIEDDRILGPAVAALAGAVRDGKLGRVTIERANGEQIFETGRLTGLLQESGFTMTPQGLRLRPDSRRALT</sequence>
<evidence type="ECO:0000256" key="3">
    <source>
        <dbReference type="ARBA" id="ARBA00022801"/>
    </source>
</evidence>
<reference evidence="12" key="2">
    <citation type="submission" date="2020-09" db="EMBL/GenBank/DDBJ databases">
        <authorList>
            <person name="Sun Q."/>
            <person name="Zhou Y."/>
        </authorList>
    </citation>
    <scope>NUCLEOTIDE SEQUENCE</scope>
    <source>
        <strain evidence="12">CGMCC 4.7306</strain>
    </source>
</reference>
<dbReference type="GO" id="GO:0006281">
    <property type="term" value="P:DNA repair"/>
    <property type="evidence" value="ECO:0007669"/>
    <property type="project" value="UniProtKB-KW"/>
</dbReference>
<dbReference type="InterPro" id="IPR055369">
    <property type="entry name" value="WH2_Lhr"/>
</dbReference>
<dbReference type="Pfam" id="PF23234">
    <property type="entry name" value="WHD_4th_Lhr"/>
    <property type="match status" value="1"/>
</dbReference>
<dbReference type="Pfam" id="PF23236">
    <property type="entry name" value="WHD_2nd_Lhr"/>
    <property type="match status" value="1"/>
</dbReference>
<proteinExistence type="predicted"/>
<dbReference type="InterPro" id="IPR052511">
    <property type="entry name" value="ATP-dep_Helicase"/>
</dbReference>
<keyword evidence="13" id="KW-1185">Reference proteome</keyword>
<dbReference type="GO" id="GO:0004386">
    <property type="term" value="F:helicase activity"/>
    <property type="evidence" value="ECO:0007669"/>
    <property type="project" value="UniProtKB-KW"/>
</dbReference>
<dbReference type="Gene3D" id="3.40.50.300">
    <property type="entry name" value="P-loop containing nucleotide triphosphate hydrolases"/>
    <property type="match status" value="2"/>
</dbReference>
<dbReference type="InterPro" id="IPR011545">
    <property type="entry name" value="DEAD/DEAH_box_helicase_dom"/>
</dbReference>
<dbReference type="InterPro" id="IPR045628">
    <property type="entry name" value="Lhr_WH_dom"/>
</dbReference>
<evidence type="ECO:0000256" key="9">
    <source>
        <dbReference type="SAM" id="MobiDB-lite"/>
    </source>
</evidence>
<keyword evidence="7" id="KW-0234">DNA repair</keyword>
<feature type="region of interest" description="Disordered" evidence="9">
    <location>
        <begin position="1278"/>
        <end position="1316"/>
    </location>
</feature>
<keyword evidence="6" id="KW-0238">DNA-binding</keyword>